<dbReference type="OrthoDB" id="2404181at2"/>
<dbReference type="AlphaFoldDB" id="A0A240C3Y2"/>
<evidence type="ECO:0000313" key="3">
    <source>
        <dbReference type="Proteomes" id="UP000243706"/>
    </source>
</evidence>
<name>A0A240C3Y2_9STAP</name>
<sequence>MTVFYFDVSSTFEKHTIVTDFVMFSSDMKNLKCFELTPPVSEVYFIEPDINMTIIDFGLDVLSVYANLDSGLRHSNMSTESGLAIKLNTTKDELYSF</sequence>
<dbReference type="Proteomes" id="UP000243706">
    <property type="component" value="Chromosome 1"/>
</dbReference>
<organism evidence="2 3">
    <name type="scientific">Staphylococcus muscae</name>
    <dbReference type="NCBI Taxonomy" id="1294"/>
    <lineage>
        <taxon>Bacteria</taxon>
        <taxon>Bacillati</taxon>
        <taxon>Bacillota</taxon>
        <taxon>Bacilli</taxon>
        <taxon>Bacillales</taxon>
        <taxon>Staphylococcaceae</taxon>
        <taxon>Staphylococcus</taxon>
    </lineage>
</organism>
<reference evidence="2 3" key="2">
    <citation type="submission" date="2017-06" db="EMBL/GenBank/DDBJ databases">
        <authorList>
            <consortium name="Pathogen Informatics"/>
        </authorList>
    </citation>
    <scope>NUCLEOTIDE SEQUENCE [LARGE SCALE GENOMIC DNA]</scope>
    <source>
        <strain evidence="2 3">NCTC13833</strain>
    </source>
</reference>
<dbReference type="RefSeq" id="WP_095116918.1">
    <property type="nucleotide sequence ID" value="NZ_BMCB01000005.1"/>
</dbReference>
<evidence type="ECO:0000313" key="1">
    <source>
        <dbReference type="EMBL" id="GGA88059.1"/>
    </source>
</evidence>
<dbReference type="EMBL" id="BMCB01000005">
    <property type="protein sequence ID" value="GGA88059.1"/>
    <property type="molecule type" value="Genomic_DNA"/>
</dbReference>
<dbReference type="EMBL" id="LT906464">
    <property type="protein sequence ID" value="SNW02615.1"/>
    <property type="molecule type" value="Genomic_DNA"/>
</dbReference>
<reference evidence="1" key="1">
    <citation type="journal article" date="2014" name="Int. J. Syst. Evol. Microbiol.">
        <title>Complete genome of a new Firmicutes species belonging to the dominant human colonic microbiota ('Ruminococcus bicirculans') reveals two chromosomes and a selective capacity to utilize plant glucans.</title>
        <authorList>
            <consortium name="NISC Comparative Sequencing Program"/>
            <person name="Wegmann U."/>
            <person name="Louis P."/>
            <person name="Goesmann A."/>
            <person name="Henrissat B."/>
            <person name="Duncan S.H."/>
            <person name="Flint H.J."/>
        </authorList>
    </citation>
    <scope>NUCLEOTIDE SEQUENCE</scope>
    <source>
        <strain evidence="1">CCM 4175</strain>
    </source>
</reference>
<reference evidence="1" key="4">
    <citation type="submission" date="2024-05" db="EMBL/GenBank/DDBJ databases">
        <authorList>
            <person name="Sun Q."/>
            <person name="Sedlacek I."/>
        </authorList>
    </citation>
    <scope>NUCLEOTIDE SEQUENCE</scope>
    <source>
        <strain evidence="1">CCM 4175</strain>
    </source>
</reference>
<reference evidence="4" key="3">
    <citation type="journal article" date="2019" name="Int. J. Syst. Evol. Microbiol.">
        <title>The Global Catalogue of Microorganisms (GCM) 10K type strain sequencing project: providing services to taxonomists for standard genome sequencing and annotation.</title>
        <authorList>
            <consortium name="The Broad Institute Genomics Platform"/>
            <consortium name="The Broad Institute Genome Sequencing Center for Infectious Disease"/>
            <person name="Wu L."/>
            <person name="Ma J."/>
        </authorList>
    </citation>
    <scope>NUCLEOTIDE SEQUENCE [LARGE SCALE GENOMIC DNA]</scope>
    <source>
        <strain evidence="4">CCM 4175</strain>
    </source>
</reference>
<dbReference type="Proteomes" id="UP000652995">
    <property type="component" value="Unassembled WGS sequence"/>
</dbReference>
<protein>
    <submittedName>
        <fullName evidence="2">Uncharacterized protein</fullName>
    </submittedName>
</protein>
<keyword evidence="4" id="KW-1185">Reference proteome</keyword>
<evidence type="ECO:0000313" key="2">
    <source>
        <dbReference type="EMBL" id="SNW02615.1"/>
    </source>
</evidence>
<dbReference type="KEGG" id="smus:C7J88_02565"/>
<gene>
    <name evidence="1" type="ORF">GCM10007183_10300</name>
    <name evidence="2" type="ORF">SAMEA4412661_01168</name>
</gene>
<accession>A0A240C3Y2</accession>
<evidence type="ECO:0000313" key="4">
    <source>
        <dbReference type="Proteomes" id="UP000652995"/>
    </source>
</evidence>
<proteinExistence type="predicted"/>